<evidence type="ECO:0000313" key="6">
    <source>
        <dbReference type="Proteomes" id="UP000823399"/>
    </source>
</evidence>
<keyword evidence="1 3" id="KW-0853">WD repeat</keyword>
<feature type="region of interest" description="Disordered" evidence="4">
    <location>
        <begin position="343"/>
        <end position="362"/>
    </location>
</feature>
<feature type="repeat" description="WD" evidence="3">
    <location>
        <begin position="242"/>
        <end position="283"/>
    </location>
</feature>
<dbReference type="InterPro" id="IPR015943">
    <property type="entry name" value="WD40/YVTN_repeat-like_dom_sf"/>
</dbReference>
<feature type="region of interest" description="Disordered" evidence="4">
    <location>
        <begin position="614"/>
        <end position="641"/>
    </location>
</feature>
<dbReference type="InterPro" id="IPR019775">
    <property type="entry name" value="WD40_repeat_CS"/>
</dbReference>
<dbReference type="PANTHER" id="PTHR19848:SF8">
    <property type="entry name" value="F-BOX AND WD REPEAT DOMAIN CONTAINING 7"/>
    <property type="match status" value="1"/>
</dbReference>
<keyword evidence="6" id="KW-1185">Reference proteome</keyword>
<comment type="caution">
    <text evidence="5">The sequence shown here is derived from an EMBL/GenBank/DDBJ whole genome shotgun (WGS) entry which is preliminary data.</text>
</comment>
<evidence type="ECO:0000256" key="2">
    <source>
        <dbReference type="ARBA" id="ARBA00022737"/>
    </source>
</evidence>
<dbReference type="InterPro" id="IPR001680">
    <property type="entry name" value="WD40_rpt"/>
</dbReference>
<dbReference type="Proteomes" id="UP000823399">
    <property type="component" value="Unassembled WGS sequence"/>
</dbReference>
<organism evidence="5 6">
    <name type="scientific">Suillus discolor</name>
    <dbReference type="NCBI Taxonomy" id="1912936"/>
    <lineage>
        <taxon>Eukaryota</taxon>
        <taxon>Fungi</taxon>
        <taxon>Dikarya</taxon>
        <taxon>Basidiomycota</taxon>
        <taxon>Agaricomycotina</taxon>
        <taxon>Agaricomycetes</taxon>
        <taxon>Agaricomycetidae</taxon>
        <taxon>Boletales</taxon>
        <taxon>Suillineae</taxon>
        <taxon>Suillaceae</taxon>
        <taxon>Suillus</taxon>
    </lineage>
</organism>
<feature type="region of interest" description="Disordered" evidence="4">
    <location>
        <begin position="461"/>
        <end position="514"/>
    </location>
</feature>
<feature type="repeat" description="WD" evidence="3">
    <location>
        <begin position="102"/>
        <end position="143"/>
    </location>
</feature>
<dbReference type="EMBL" id="JABBWM010000081">
    <property type="protein sequence ID" value="KAG2094031.1"/>
    <property type="molecule type" value="Genomic_DNA"/>
</dbReference>
<evidence type="ECO:0000256" key="1">
    <source>
        <dbReference type="ARBA" id="ARBA00022574"/>
    </source>
</evidence>
<dbReference type="PROSITE" id="PS50082">
    <property type="entry name" value="WD_REPEATS_2"/>
    <property type="match status" value="4"/>
</dbReference>
<reference evidence="5" key="1">
    <citation type="journal article" date="2020" name="New Phytol.">
        <title>Comparative genomics reveals dynamic genome evolution in host specialist ectomycorrhizal fungi.</title>
        <authorList>
            <person name="Lofgren L.A."/>
            <person name="Nguyen N.H."/>
            <person name="Vilgalys R."/>
            <person name="Ruytinx J."/>
            <person name="Liao H.L."/>
            <person name="Branco S."/>
            <person name="Kuo A."/>
            <person name="LaButti K."/>
            <person name="Lipzen A."/>
            <person name="Andreopoulos W."/>
            <person name="Pangilinan J."/>
            <person name="Riley R."/>
            <person name="Hundley H."/>
            <person name="Na H."/>
            <person name="Barry K."/>
            <person name="Grigoriev I.V."/>
            <person name="Stajich J.E."/>
            <person name="Kennedy P.G."/>
        </authorList>
    </citation>
    <scope>NUCLEOTIDE SEQUENCE</scope>
    <source>
        <strain evidence="5">FC423</strain>
    </source>
</reference>
<dbReference type="PRINTS" id="PR00320">
    <property type="entry name" value="GPROTEINBRPT"/>
</dbReference>
<dbReference type="SMART" id="SM00320">
    <property type="entry name" value="WD40"/>
    <property type="match status" value="7"/>
</dbReference>
<dbReference type="PROSITE" id="PS50294">
    <property type="entry name" value="WD_REPEATS_REGION"/>
    <property type="match status" value="4"/>
</dbReference>
<dbReference type="OrthoDB" id="538223at2759"/>
<protein>
    <submittedName>
        <fullName evidence="5">WD40-repeat-containing domain protein</fullName>
    </submittedName>
</protein>
<feature type="repeat" description="WD" evidence="3">
    <location>
        <begin position="17"/>
        <end position="58"/>
    </location>
</feature>
<dbReference type="GeneID" id="64705934"/>
<dbReference type="SUPFAM" id="SSF50978">
    <property type="entry name" value="WD40 repeat-like"/>
    <property type="match status" value="1"/>
</dbReference>
<gene>
    <name evidence="5" type="ORF">F5147DRAFT_820766</name>
</gene>
<dbReference type="RefSeq" id="XP_041287397.1">
    <property type="nucleotide sequence ID" value="XM_041443675.1"/>
</dbReference>
<dbReference type="PANTHER" id="PTHR19848">
    <property type="entry name" value="WD40 REPEAT PROTEIN"/>
    <property type="match status" value="1"/>
</dbReference>
<dbReference type="Pfam" id="PF00400">
    <property type="entry name" value="WD40"/>
    <property type="match status" value="6"/>
</dbReference>
<keyword evidence="2" id="KW-0677">Repeat</keyword>
<name>A0A9P7JNX5_9AGAM</name>
<sequence length="662" mass="73558">MSSSTSEMPVIRPRRMMRGHTHWVNGAVHLPGGRHIITCSLDGSLRLWDIESGTQIGEVWQDEGNGVRSIVLSPNGKKIASGSEDGKVKLWDVETRKIIAKWTGHTVVVCSLCWSGDGGQVASGSWDGTARIWDVDSGKNILKIKTGHEWVRAVMYSPDSSKLATGGNNVKIWDAKTGELLNILKHYNHDWVYLDSPRMSDQQDDDIVRSLTWTTDGQKLISGSYRLIRIFDTATWQQIAILTGHTNFVYAISLCQNNRLLASVSQDKTARLWNLDTNLQVGLPLLHEHNLHSAALSLDGKVLVTGCENTNAYAWDVHAILKEAGLEDLLSIGIKLAPKDRLEQKASQDGSRVQSTPRSSLDDKSFLKADATRCTDQFGDVDELSPTFFAGMEAEVDSSPMGGAHPHSSVNALFTRFSSLLRRFRPQSSEANELLQTSRPSAFRPHALLARLSSLRRRFRSETDAPDELQQPSTPSRSDPHVLLAQHSSFLPRPRLGTDEEAKHHPTTSFSSHPDAFISRLSSFFRSQPRTEDELDELELSQGTMHSHVVAVPAMRDREVLFVAEPLRPNRMPTQPRDTTIPGTRPVHSLPLRMLAHLVLFLCCASPQRVGANVHPAQQQEGQAQTHDATSSQTQHQQGQLYDQSQTQPACCSLHVRDIYCS</sequence>
<dbReference type="InterPro" id="IPR036322">
    <property type="entry name" value="WD40_repeat_dom_sf"/>
</dbReference>
<evidence type="ECO:0000256" key="3">
    <source>
        <dbReference type="PROSITE-ProRule" id="PRU00221"/>
    </source>
</evidence>
<evidence type="ECO:0000256" key="4">
    <source>
        <dbReference type="SAM" id="MobiDB-lite"/>
    </source>
</evidence>
<dbReference type="Gene3D" id="2.130.10.10">
    <property type="entry name" value="YVTN repeat-like/Quinoprotein amine dehydrogenase"/>
    <property type="match status" value="2"/>
</dbReference>
<dbReference type="CDD" id="cd00200">
    <property type="entry name" value="WD40"/>
    <property type="match status" value="1"/>
</dbReference>
<evidence type="ECO:0000313" key="5">
    <source>
        <dbReference type="EMBL" id="KAG2094031.1"/>
    </source>
</evidence>
<feature type="compositionally biased region" description="Polar residues" evidence="4">
    <location>
        <begin position="616"/>
        <end position="641"/>
    </location>
</feature>
<proteinExistence type="predicted"/>
<dbReference type="AlphaFoldDB" id="A0A9P7JNX5"/>
<feature type="repeat" description="WD" evidence="3">
    <location>
        <begin position="60"/>
        <end position="101"/>
    </location>
</feature>
<accession>A0A9P7JNX5</accession>
<feature type="compositionally biased region" description="Polar residues" evidence="4">
    <location>
        <begin position="347"/>
        <end position="359"/>
    </location>
</feature>
<dbReference type="InterPro" id="IPR020472">
    <property type="entry name" value="WD40_PAC1"/>
</dbReference>
<dbReference type="PROSITE" id="PS00678">
    <property type="entry name" value="WD_REPEATS_1"/>
    <property type="match status" value="4"/>
</dbReference>